<feature type="region of interest" description="Disordered" evidence="1">
    <location>
        <begin position="1222"/>
        <end position="1244"/>
    </location>
</feature>
<dbReference type="PANTHER" id="PTHR35764">
    <property type="entry name" value="PROTEIN SHORTAGE IN CHIASMATA 1"/>
    <property type="match status" value="1"/>
</dbReference>
<evidence type="ECO:0008006" key="4">
    <source>
        <dbReference type="Google" id="ProtNLM"/>
    </source>
</evidence>
<evidence type="ECO:0000313" key="3">
    <source>
        <dbReference type="Proteomes" id="UP000467840"/>
    </source>
</evidence>
<sequence>MRTRFLNTDYFTSYHSPNETLSFLNLPVPHLPPCCLLNFEDHFSRFDPEANISLEVERLPIDSAFSKFISQVIPGKIDVDYEDFEDHQLRNADDRRWFSCGSEDIRYYEAMPLQKDSETTVDEKHMQRLVVIQFEAPELDEFSEEVCLFEETMEILSEVPEIVSDPNNVTLHHSIYSSFYIQDSVRPGLKMQHFEKVKESVYSVEDVTLEYDMDVRACVLEDDDSGHEHMNFHCNLFPLLEVDEISLRTFTNLSMEVELLSFLENMKTQWSQNDNLLRDGKELLGSMQYDVLELLSNHCLSKQCLETELASTETNLVMDITGMVEKTDSAYCSLSTSPFVFQEFEFLEVDSSQIYEVFFKMQATDEPETSDWMFRADKNFKNFNELIVSCELALVDDTFKSMLISIQSDHDKIRSLHAIVEEILAELKPKHFSASDGIYLDWHLLEDDKCNSKILSLYQNTLELDLHNIDFDWESFDKGKWVVDVILSDEALNGPKVEEHKESLVILSEGVSSDQLMGVASSMVLDDKCSKSGNWEHLGKENAGKEMLLFKSMSKFNDLEFFLNPGKVTGGDISESAVKEHGTNAISPKEGESHSILQVEKNMDDQKLKEVLNVLPTENKHYATTSEAADKVEPCYMPMEVPNVSYAMKSEKTRACMMPFPDTIVVVNTQNLDKEMIVSRRSTYQKILAMEKEGLQVLERDLDLPVDVVIISAICLVWYHCRNIRKKATTAYEASSCLPFCIENIATNVLPLLSFTFSCCILVFEGEINFLSTVMESSDGLYATAASLGIDLQLFCSYSSELTDEIILSNILYAAKLCRGIYPKMPESETLAESFLTKFPSVNPLTAHAILSSGGMLIEFFEWSNEQRILAVQHYHVPEESIVLFSAFCSYGEREDSKSIMTDCSSSVSSGPDSNKCDFIVASETKPLKCIHISPKLGMHMDDTWQFEPLNQFPDDVQGPSGVLRGGDCWMSRDTEKLDDLQWPRPFLKDLFGQKQGLDIAQIVDSSTISKPYDSQNSKGPVILDEVEKPRLYLNDKLWGQNEGSERKINNKVDWNKTSQSENLHEDFLGEVIDLSDILGKDVPPITNSMCFSTWLPETEQDSTRKSAARRLSFGKINRPTFPTAAAINPGSDLLSSVKVHRQSLHQNSSYADTGMPLKHPKKPLEDILMQGSVRNTIKLALKEEVSPYGGTPLSKAIYSDHPQPGSPWTIEFLNRIREKRMRQQSLPRDASTPDFGCSGSISKVTKRRSPSILEFFKYKGGSNPGKIHNQKKQKQSKQLPSSSNRERSSAPFLQTLSFAMNDSGSQTRLVWSDGSANLQSKRLRKQ</sequence>
<name>A0A6A6MSU8_HEVBR</name>
<evidence type="ECO:0000256" key="1">
    <source>
        <dbReference type="SAM" id="MobiDB-lite"/>
    </source>
</evidence>
<comment type="caution">
    <text evidence="2">The sequence shown here is derived from an EMBL/GenBank/DDBJ whole genome shotgun (WGS) entry which is preliminary data.</text>
</comment>
<keyword evidence="3" id="KW-1185">Reference proteome</keyword>
<organism evidence="2 3">
    <name type="scientific">Hevea brasiliensis</name>
    <name type="common">Para rubber tree</name>
    <name type="synonym">Siphonia brasiliensis</name>
    <dbReference type="NCBI Taxonomy" id="3981"/>
    <lineage>
        <taxon>Eukaryota</taxon>
        <taxon>Viridiplantae</taxon>
        <taxon>Streptophyta</taxon>
        <taxon>Embryophyta</taxon>
        <taxon>Tracheophyta</taxon>
        <taxon>Spermatophyta</taxon>
        <taxon>Magnoliopsida</taxon>
        <taxon>eudicotyledons</taxon>
        <taxon>Gunneridae</taxon>
        <taxon>Pentapetalae</taxon>
        <taxon>rosids</taxon>
        <taxon>fabids</taxon>
        <taxon>Malpighiales</taxon>
        <taxon>Euphorbiaceae</taxon>
        <taxon>Crotonoideae</taxon>
        <taxon>Micrandreae</taxon>
        <taxon>Hevea</taxon>
    </lineage>
</organism>
<proteinExistence type="predicted"/>
<dbReference type="GO" id="GO:0000712">
    <property type="term" value="P:resolution of meiotic recombination intermediates"/>
    <property type="evidence" value="ECO:0007669"/>
    <property type="project" value="TreeGrafter"/>
</dbReference>
<feature type="region of interest" description="Disordered" evidence="1">
    <location>
        <begin position="1259"/>
        <end position="1294"/>
    </location>
</feature>
<evidence type="ECO:0000313" key="2">
    <source>
        <dbReference type="EMBL" id="KAF2315635.1"/>
    </source>
</evidence>
<gene>
    <name evidence="2" type="ORF">GH714_040151</name>
</gene>
<reference evidence="2 3" key="1">
    <citation type="journal article" date="2020" name="Mol. Plant">
        <title>The Chromosome-Based Rubber Tree Genome Provides New Insights into Spurge Genome Evolution and Rubber Biosynthesis.</title>
        <authorList>
            <person name="Liu J."/>
            <person name="Shi C."/>
            <person name="Shi C.C."/>
            <person name="Li W."/>
            <person name="Zhang Q.J."/>
            <person name="Zhang Y."/>
            <person name="Li K."/>
            <person name="Lu H.F."/>
            <person name="Shi C."/>
            <person name="Zhu S.T."/>
            <person name="Xiao Z.Y."/>
            <person name="Nan H."/>
            <person name="Yue Y."/>
            <person name="Zhu X.G."/>
            <person name="Wu Y."/>
            <person name="Hong X.N."/>
            <person name="Fan G.Y."/>
            <person name="Tong Y."/>
            <person name="Zhang D."/>
            <person name="Mao C.L."/>
            <person name="Liu Y.L."/>
            <person name="Hao S.J."/>
            <person name="Liu W.Q."/>
            <person name="Lv M.Q."/>
            <person name="Zhang H.B."/>
            <person name="Liu Y."/>
            <person name="Hu-Tang G.R."/>
            <person name="Wang J.P."/>
            <person name="Wang J.H."/>
            <person name="Sun Y.H."/>
            <person name="Ni S.B."/>
            <person name="Chen W.B."/>
            <person name="Zhang X.C."/>
            <person name="Jiao Y.N."/>
            <person name="Eichler E.E."/>
            <person name="Li G.H."/>
            <person name="Liu X."/>
            <person name="Gao L.Z."/>
        </authorList>
    </citation>
    <scope>NUCLEOTIDE SEQUENCE [LARGE SCALE GENOMIC DNA]</scope>
    <source>
        <strain evidence="3">cv. GT1</strain>
        <tissue evidence="2">Leaf</tissue>
    </source>
</reference>
<dbReference type="Proteomes" id="UP000467840">
    <property type="component" value="Chromosome 15"/>
</dbReference>
<accession>A0A6A6MSU8</accession>
<dbReference type="InterPro" id="IPR038824">
    <property type="entry name" value="SHOC1-like"/>
</dbReference>
<protein>
    <recommendedName>
        <fullName evidence="4">Protein SHORTAGE IN CHIASMATA 1</fullName>
    </recommendedName>
</protein>
<dbReference type="PANTHER" id="PTHR35764:SF1">
    <property type="entry name" value="PROTEIN SHORTAGE IN CHIASMATA 1"/>
    <property type="match status" value="1"/>
</dbReference>
<dbReference type="EMBL" id="JAAGAX010000005">
    <property type="protein sequence ID" value="KAF2315635.1"/>
    <property type="molecule type" value="Genomic_DNA"/>
</dbReference>